<dbReference type="AlphaFoldDB" id="A0A507BLE7"/>
<gene>
    <name evidence="2" type="ORF">E0L32_003141</name>
</gene>
<protein>
    <submittedName>
        <fullName evidence="2">Uncharacterized protein</fullName>
    </submittedName>
</protein>
<name>A0A507BLE7_9PEZI</name>
<evidence type="ECO:0000313" key="2">
    <source>
        <dbReference type="EMBL" id="TPX17498.1"/>
    </source>
</evidence>
<evidence type="ECO:0000256" key="1">
    <source>
        <dbReference type="SAM" id="SignalP"/>
    </source>
</evidence>
<proteinExistence type="predicted"/>
<dbReference type="Proteomes" id="UP000319257">
    <property type="component" value="Unassembled WGS sequence"/>
</dbReference>
<reference evidence="2 3" key="1">
    <citation type="submission" date="2019-06" db="EMBL/GenBank/DDBJ databases">
        <title>Draft genome sequence of the filamentous fungus Phialemoniopsis curvata isolated from diesel fuel.</title>
        <authorList>
            <person name="Varaljay V.A."/>
            <person name="Lyon W.J."/>
            <person name="Crouch A.L."/>
            <person name="Drake C.E."/>
            <person name="Hollomon J.M."/>
            <person name="Nadeau L.J."/>
            <person name="Nunn H.S."/>
            <person name="Stevenson B.S."/>
            <person name="Bojanowski C.L."/>
            <person name="Crookes-Goodson W.J."/>
        </authorList>
    </citation>
    <scope>NUCLEOTIDE SEQUENCE [LARGE SCALE GENOMIC DNA]</scope>
    <source>
        <strain evidence="2 3">D216</strain>
    </source>
</reference>
<feature type="signal peptide" evidence="1">
    <location>
        <begin position="1"/>
        <end position="20"/>
    </location>
</feature>
<dbReference type="OrthoDB" id="5576763at2759"/>
<keyword evidence="3" id="KW-1185">Reference proteome</keyword>
<dbReference type="RefSeq" id="XP_030999209.1">
    <property type="nucleotide sequence ID" value="XM_031137409.1"/>
</dbReference>
<comment type="caution">
    <text evidence="2">The sequence shown here is derived from an EMBL/GenBank/DDBJ whole genome shotgun (WGS) entry which is preliminary data.</text>
</comment>
<dbReference type="GeneID" id="41970588"/>
<dbReference type="EMBL" id="SKBQ01000013">
    <property type="protein sequence ID" value="TPX17498.1"/>
    <property type="molecule type" value="Genomic_DNA"/>
</dbReference>
<evidence type="ECO:0000313" key="3">
    <source>
        <dbReference type="Proteomes" id="UP000319257"/>
    </source>
</evidence>
<dbReference type="STRING" id="1093900.A0A507BLE7"/>
<sequence length="269" mass="28789">MRSFQALPVAFALGAAMSTGSNWDFSPTPEDGLTDVTFSFNVANAPHQAGYYFAQQYSFKGAQDGGYTGVQPRADDNGQSVLHGVFSSFQAGATTDHPNCHDGADNGPGVSCANDVPLDYSHTYNTVVENIGGTTWRGTLVDTDTGEEYVIGEYTMPEGTGNIKGSEVGFIEYYLWNDGTANHECTTLPYTEITFGVPTTTTSGAGDNGRGELSNFHEYGECVGQSNYETETLADGSVHVKVGYKAAVTATTRPESWSQKAVQLMMKII</sequence>
<accession>A0A507BLE7</accession>
<dbReference type="InParanoid" id="A0A507BLE7"/>
<keyword evidence="1" id="KW-0732">Signal</keyword>
<feature type="chain" id="PRO_5021448876" evidence="1">
    <location>
        <begin position="21"/>
        <end position="269"/>
    </location>
</feature>
<organism evidence="2 3">
    <name type="scientific">Thyridium curvatum</name>
    <dbReference type="NCBI Taxonomy" id="1093900"/>
    <lineage>
        <taxon>Eukaryota</taxon>
        <taxon>Fungi</taxon>
        <taxon>Dikarya</taxon>
        <taxon>Ascomycota</taxon>
        <taxon>Pezizomycotina</taxon>
        <taxon>Sordariomycetes</taxon>
        <taxon>Sordariomycetidae</taxon>
        <taxon>Thyridiales</taxon>
        <taxon>Thyridiaceae</taxon>
        <taxon>Thyridium</taxon>
    </lineage>
</organism>